<dbReference type="OMA" id="VIQECIM"/>
<dbReference type="Proteomes" id="UP000002009">
    <property type="component" value="Chromosome 7"/>
</dbReference>
<protein>
    <recommendedName>
        <fullName evidence="3">Tubulin-specific chaperone A</fullName>
    </recommendedName>
</protein>
<name>C1EB97_MICCC</name>
<keyword evidence="6" id="KW-1185">Reference proteome</keyword>
<gene>
    <name evidence="5" type="ORF">MICPUN_60354</name>
</gene>
<dbReference type="InParanoid" id="C1EB97"/>
<dbReference type="InterPro" id="IPR036126">
    <property type="entry name" value="TBCA_sf"/>
</dbReference>
<keyword evidence="4" id="KW-0175">Coiled coil</keyword>
<dbReference type="InterPro" id="IPR004226">
    <property type="entry name" value="TBCA"/>
</dbReference>
<evidence type="ECO:0000256" key="1">
    <source>
        <dbReference type="ARBA" id="ARBA00006806"/>
    </source>
</evidence>
<organism evidence="5 6">
    <name type="scientific">Micromonas commoda (strain RCC299 / NOUM17 / CCMP2709)</name>
    <name type="common">Picoplanktonic green alga</name>
    <dbReference type="NCBI Taxonomy" id="296587"/>
    <lineage>
        <taxon>Eukaryota</taxon>
        <taxon>Viridiplantae</taxon>
        <taxon>Chlorophyta</taxon>
        <taxon>Mamiellophyceae</taxon>
        <taxon>Mamiellales</taxon>
        <taxon>Mamiellaceae</taxon>
        <taxon>Micromonas</taxon>
    </lineage>
</organism>
<dbReference type="STRING" id="296587.C1EB97"/>
<dbReference type="PANTHER" id="PTHR21500">
    <property type="entry name" value="TUBULIN-SPECIFIC CHAPERONE A"/>
    <property type="match status" value="1"/>
</dbReference>
<accession>C1EB97</accession>
<sequence>MADNKEALRALKIKTGVMTRVRKELAMYEQEVKTETEKLEAMKAEGRDPHDVKQQDQVLGESTMMIGDCKSRMESAFNDLLAAVEEHGPDCEGSEELTAAKAILDEVEPTLEV</sequence>
<reference evidence="5 6" key="1">
    <citation type="journal article" date="2009" name="Science">
        <title>Green evolution and dynamic adaptations revealed by genomes of the marine picoeukaryotes Micromonas.</title>
        <authorList>
            <person name="Worden A.Z."/>
            <person name="Lee J.H."/>
            <person name="Mock T."/>
            <person name="Rouze P."/>
            <person name="Simmons M.P."/>
            <person name="Aerts A.L."/>
            <person name="Allen A.E."/>
            <person name="Cuvelier M.L."/>
            <person name="Derelle E."/>
            <person name="Everett M.V."/>
            <person name="Foulon E."/>
            <person name="Grimwood J."/>
            <person name="Gundlach H."/>
            <person name="Henrissat B."/>
            <person name="Napoli C."/>
            <person name="McDonald S.M."/>
            <person name="Parker M.S."/>
            <person name="Rombauts S."/>
            <person name="Salamov A."/>
            <person name="Von Dassow P."/>
            <person name="Badger J.H."/>
            <person name="Coutinho P.M."/>
            <person name="Demir E."/>
            <person name="Dubchak I."/>
            <person name="Gentemann C."/>
            <person name="Eikrem W."/>
            <person name="Gready J.E."/>
            <person name="John U."/>
            <person name="Lanier W."/>
            <person name="Lindquist E.A."/>
            <person name="Lucas S."/>
            <person name="Mayer K.F."/>
            <person name="Moreau H."/>
            <person name="Not F."/>
            <person name="Otillar R."/>
            <person name="Panaud O."/>
            <person name="Pangilinan J."/>
            <person name="Paulsen I."/>
            <person name="Piegu B."/>
            <person name="Poliakov A."/>
            <person name="Robbens S."/>
            <person name="Schmutz J."/>
            <person name="Toulza E."/>
            <person name="Wyss T."/>
            <person name="Zelensky A."/>
            <person name="Zhou K."/>
            <person name="Armbrust E.V."/>
            <person name="Bhattacharya D."/>
            <person name="Goodenough U.W."/>
            <person name="Van de Peer Y."/>
            <person name="Grigoriev I.V."/>
        </authorList>
    </citation>
    <scope>NUCLEOTIDE SEQUENCE [LARGE SCALE GENOMIC DNA]</scope>
    <source>
        <strain evidence="6">RCC299 / NOUM17</strain>
    </source>
</reference>
<proteinExistence type="inferred from homology"/>
<keyword evidence="3" id="KW-0206">Cytoskeleton</keyword>
<evidence type="ECO:0000256" key="2">
    <source>
        <dbReference type="ARBA" id="ARBA00023186"/>
    </source>
</evidence>
<keyword evidence="3" id="KW-0493">Microtubule</keyword>
<keyword evidence="2 3" id="KW-0143">Chaperone</keyword>
<dbReference type="KEGG" id="mis:MICPUN_60354"/>
<dbReference type="GO" id="GO:0007021">
    <property type="term" value="P:tubulin complex assembly"/>
    <property type="evidence" value="ECO:0007669"/>
    <property type="project" value="UniProtKB-UniRule"/>
</dbReference>
<dbReference type="SUPFAM" id="SSF46988">
    <property type="entry name" value="Tubulin chaperone cofactor A"/>
    <property type="match status" value="1"/>
</dbReference>
<dbReference type="RefSeq" id="XP_002504086.1">
    <property type="nucleotide sequence ID" value="XM_002504040.1"/>
</dbReference>
<dbReference type="OrthoDB" id="296187at2759"/>
<dbReference type="eggNOG" id="KOG3470">
    <property type="taxonomic scope" value="Eukaryota"/>
</dbReference>
<dbReference type="AlphaFoldDB" id="C1EB97"/>
<comment type="similarity">
    <text evidence="1 3">Belongs to the TBCA family.</text>
</comment>
<evidence type="ECO:0000313" key="6">
    <source>
        <dbReference type="Proteomes" id="UP000002009"/>
    </source>
</evidence>
<dbReference type="Pfam" id="PF02970">
    <property type="entry name" value="TBCA"/>
    <property type="match status" value="1"/>
</dbReference>
<evidence type="ECO:0000256" key="3">
    <source>
        <dbReference type="RuleBase" id="RU364030"/>
    </source>
</evidence>
<dbReference type="EMBL" id="CP001328">
    <property type="protein sequence ID" value="ACO65344.1"/>
    <property type="molecule type" value="Genomic_DNA"/>
</dbReference>
<dbReference type="PANTHER" id="PTHR21500:SF0">
    <property type="entry name" value="TUBULIN-SPECIFIC CHAPERONE A"/>
    <property type="match status" value="1"/>
</dbReference>
<dbReference type="GeneID" id="8245027"/>
<feature type="coiled-coil region" evidence="4">
    <location>
        <begin position="18"/>
        <end position="45"/>
    </location>
</feature>
<dbReference type="FunCoup" id="C1EB97">
    <property type="interactions" value="1427"/>
</dbReference>
<evidence type="ECO:0000313" key="5">
    <source>
        <dbReference type="EMBL" id="ACO65344.1"/>
    </source>
</evidence>
<evidence type="ECO:0000256" key="4">
    <source>
        <dbReference type="SAM" id="Coils"/>
    </source>
</evidence>
<dbReference type="GO" id="GO:0007023">
    <property type="term" value="P:post-chaperonin tubulin folding pathway"/>
    <property type="evidence" value="ECO:0007669"/>
    <property type="project" value="UniProtKB-UniRule"/>
</dbReference>
<dbReference type="GO" id="GO:0005874">
    <property type="term" value="C:microtubule"/>
    <property type="evidence" value="ECO:0007669"/>
    <property type="project" value="UniProtKB-KW"/>
</dbReference>
<dbReference type="GO" id="GO:0005829">
    <property type="term" value="C:cytosol"/>
    <property type="evidence" value="ECO:0007669"/>
    <property type="project" value="TreeGrafter"/>
</dbReference>
<dbReference type="GO" id="GO:0048487">
    <property type="term" value="F:beta-tubulin binding"/>
    <property type="evidence" value="ECO:0007669"/>
    <property type="project" value="InterPro"/>
</dbReference>
<keyword evidence="3" id="KW-0963">Cytoplasm</keyword>
<comment type="subcellular location">
    <subcellularLocation>
        <location evidence="3">Cytoplasm</location>
        <location evidence="3">Cytoskeleton</location>
    </subcellularLocation>
</comment>
<comment type="subunit">
    <text evidence="3">Supercomplex made of cofactors A to E. Cofactors A and D function by capturing and stabilizing tubulin in a quasi-native conformation. Cofactor E binds to the cofactor D-tubulin complex; interaction with cofactor C then causes the release of tubulin polypeptides that are committed to the native state.</text>
</comment>
<dbReference type="Gene3D" id="1.20.58.90">
    <property type="match status" value="1"/>
</dbReference>